<feature type="signal peptide" evidence="2">
    <location>
        <begin position="1"/>
        <end position="21"/>
    </location>
</feature>
<feature type="domain" description="LysM" evidence="3">
    <location>
        <begin position="359"/>
        <end position="402"/>
    </location>
</feature>
<evidence type="ECO:0000259" key="3">
    <source>
        <dbReference type="PROSITE" id="PS51782"/>
    </source>
</evidence>
<dbReference type="AlphaFoldDB" id="A0A6I4IB16"/>
<dbReference type="CDD" id="cd16894">
    <property type="entry name" value="MltD-like"/>
    <property type="match status" value="1"/>
</dbReference>
<dbReference type="PROSITE" id="PS51782">
    <property type="entry name" value="LYSM"/>
    <property type="match status" value="1"/>
</dbReference>
<dbReference type="Gene3D" id="3.10.350.10">
    <property type="entry name" value="LysM domain"/>
    <property type="match status" value="1"/>
</dbReference>
<name>A0A6I4IB16_9SPHI</name>
<accession>A0A6I4IB16</accession>
<sequence>MKKLFTIIFCVATFQSLTSLAQPAYTDTSLYEENFRPNYMQSYRPAAVNTPVITQLKQISYQNSPYRTRLDAIQGDVQLDYNEFVQAYISNYTSAGRRDEMGRIIGLSKYYFPIYEKAFKDAGIPDEIKYLSIVESALNPNAVSRVGATGPWQFMYSTAKIYGLDMNNYVDERRDPIQASYAAAAYLRDAYQEFGDWLLAIASYNCGKNSVERAMQQADAVDFWSIRQYLPAETRGYVPAFIATMYVMKYHNEHGIVPQACNITMNTDTVMVNKFISLSNIAKALSIDVNQLSLLNPSYTKRVINGTTKAPRRIVIPQIGKEQYPQLYAALNGEVVAPIQKIYTPQPEEDIAITAKGGTSHIVKRGETYSTIAGKYGIDEEDLRIWNNVKGKKPLPGQKLKVSAPNLAAGATKTGKELAAIGSAQGAGGN</sequence>
<comment type="similarity">
    <text evidence="1">Belongs to the transglycosylase Slt family.</text>
</comment>
<feature type="chain" id="PRO_5026202878" evidence="2">
    <location>
        <begin position="22"/>
        <end position="430"/>
    </location>
</feature>
<dbReference type="Pfam" id="PF01464">
    <property type="entry name" value="SLT"/>
    <property type="match status" value="1"/>
</dbReference>
<dbReference type="RefSeq" id="WP_157542698.1">
    <property type="nucleotide sequence ID" value="NZ_WQLA01000006.1"/>
</dbReference>
<evidence type="ECO:0000313" key="4">
    <source>
        <dbReference type="EMBL" id="MVN92381.1"/>
    </source>
</evidence>
<dbReference type="Gene3D" id="1.10.530.10">
    <property type="match status" value="1"/>
</dbReference>
<evidence type="ECO:0000256" key="1">
    <source>
        <dbReference type="ARBA" id="ARBA00007734"/>
    </source>
</evidence>
<dbReference type="Proteomes" id="UP000434850">
    <property type="component" value="Unassembled WGS sequence"/>
</dbReference>
<dbReference type="OrthoDB" id="9815002at2"/>
<dbReference type="SUPFAM" id="SSF54106">
    <property type="entry name" value="LysM domain"/>
    <property type="match status" value="1"/>
</dbReference>
<organism evidence="4 5">
    <name type="scientific">Mucilaginibacter aquatilis</name>
    <dbReference type="NCBI Taxonomy" id="1517760"/>
    <lineage>
        <taxon>Bacteria</taxon>
        <taxon>Pseudomonadati</taxon>
        <taxon>Bacteroidota</taxon>
        <taxon>Sphingobacteriia</taxon>
        <taxon>Sphingobacteriales</taxon>
        <taxon>Sphingobacteriaceae</taxon>
        <taxon>Mucilaginibacter</taxon>
    </lineage>
</organism>
<dbReference type="InterPro" id="IPR008258">
    <property type="entry name" value="Transglycosylase_SLT_dom_1"/>
</dbReference>
<dbReference type="SUPFAM" id="SSF53955">
    <property type="entry name" value="Lysozyme-like"/>
    <property type="match status" value="1"/>
</dbReference>
<dbReference type="PANTHER" id="PTHR37423:SF2">
    <property type="entry name" value="MEMBRANE-BOUND LYTIC MUREIN TRANSGLYCOSYLASE C"/>
    <property type="match status" value="1"/>
</dbReference>
<reference evidence="4 5" key="1">
    <citation type="submission" date="2019-12" db="EMBL/GenBank/DDBJ databases">
        <title>Mucilaginibacter sp. HME9299 genome sequencing and assembly.</title>
        <authorList>
            <person name="Kang H."/>
            <person name="Kim H."/>
            <person name="Joh K."/>
        </authorList>
    </citation>
    <scope>NUCLEOTIDE SEQUENCE [LARGE SCALE GENOMIC DNA]</scope>
    <source>
        <strain evidence="4 5">HME9299</strain>
    </source>
</reference>
<keyword evidence="2" id="KW-0732">Signal</keyword>
<dbReference type="InterPro" id="IPR036779">
    <property type="entry name" value="LysM_dom_sf"/>
</dbReference>
<evidence type="ECO:0000256" key="2">
    <source>
        <dbReference type="SAM" id="SignalP"/>
    </source>
</evidence>
<dbReference type="EMBL" id="WQLA01000006">
    <property type="protein sequence ID" value="MVN92381.1"/>
    <property type="molecule type" value="Genomic_DNA"/>
</dbReference>
<keyword evidence="5" id="KW-1185">Reference proteome</keyword>
<gene>
    <name evidence="4" type="ORF">GO816_14690</name>
</gene>
<dbReference type="InterPro" id="IPR023346">
    <property type="entry name" value="Lysozyme-like_dom_sf"/>
</dbReference>
<proteinExistence type="inferred from homology"/>
<dbReference type="Pfam" id="PF01476">
    <property type="entry name" value="LysM"/>
    <property type="match status" value="1"/>
</dbReference>
<comment type="caution">
    <text evidence="4">The sequence shown here is derived from an EMBL/GenBank/DDBJ whole genome shotgun (WGS) entry which is preliminary data.</text>
</comment>
<dbReference type="SMART" id="SM00257">
    <property type="entry name" value="LysM"/>
    <property type="match status" value="2"/>
</dbReference>
<evidence type="ECO:0000313" key="5">
    <source>
        <dbReference type="Proteomes" id="UP000434850"/>
    </source>
</evidence>
<dbReference type="InterPro" id="IPR018392">
    <property type="entry name" value="LysM"/>
</dbReference>
<dbReference type="PANTHER" id="PTHR37423">
    <property type="entry name" value="SOLUBLE LYTIC MUREIN TRANSGLYCOSYLASE-RELATED"/>
    <property type="match status" value="1"/>
</dbReference>
<protein>
    <submittedName>
        <fullName evidence="4">Transglycosylase SLT domain-containing protein</fullName>
    </submittedName>
</protein>
<dbReference type="CDD" id="cd00118">
    <property type="entry name" value="LysM"/>
    <property type="match status" value="1"/>
</dbReference>